<feature type="transmembrane region" description="Helical" evidence="1">
    <location>
        <begin position="106"/>
        <end position="126"/>
    </location>
</feature>
<keyword evidence="1" id="KW-1133">Transmembrane helix</keyword>
<evidence type="ECO:0000313" key="2">
    <source>
        <dbReference type="EMBL" id="PIZ69398.1"/>
    </source>
</evidence>
<proteinExistence type="predicted"/>
<organism evidence="2 3">
    <name type="scientific">Candidatus Portnoybacteria bacterium CG_4_10_14_0_2_um_filter_43_36</name>
    <dbReference type="NCBI Taxonomy" id="1974798"/>
    <lineage>
        <taxon>Bacteria</taxon>
        <taxon>Candidatus Portnoyibacteriota</taxon>
    </lineage>
</organism>
<dbReference type="Proteomes" id="UP000231688">
    <property type="component" value="Unassembled WGS sequence"/>
</dbReference>
<gene>
    <name evidence="2" type="ORF">COY10_01575</name>
</gene>
<comment type="caution">
    <text evidence="2">The sequence shown here is derived from an EMBL/GenBank/DDBJ whole genome shotgun (WGS) entry which is preliminary data.</text>
</comment>
<accession>A0A2M7UDY6</accession>
<name>A0A2M7UDY6_9BACT</name>
<feature type="transmembrane region" description="Helical" evidence="1">
    <location>
        <begin position="132"/>
        <end position="152"/>
    </location>
</feature>
<evidence type="ECO:0000313" key="3">
    <source>
        <dbReference type="Proteomes" id="UP000231688"/>
    </source>
</evidence>
<protein>
    <submittedName>
        <fullName evidence="2">Uncharacterized protein</fullName>
    </submittedName>
</protein>
<feature type="transmembrane region" description="Helical" evidence="1">
    <location>
        <begin position="80"/>
        <end position="99"/>
    </location>
</feature>
<sequence>MVIKLIYTIFLALLVALFVGFGIDTFYPSPESPRYPDELNSPKIDCSSCAETADEKTARENFNQVQEKYQEDSKVYNRNVSIIALAATIIILIFSLTLLSKIKMIADGILLGGVFTTAYGIIRGLMSDSSRFRFFIIAVGLLIAFVLGYLKFIRPKKTPRKN</sequence>
<keyword evidence="1" id="KW-0812">Transmembrane</keyword>
<evidence type="ECO:0000256" key="1">
    <source>
        <dbReference type="SAM" id="Phobius"/>
    </source>
</evidence>
<keyword evidence="1" id="KW-0472">Membrane</keyword>
<dbReference type="AlphaFoldDB" id="A0A2M7UDY6"/>
<dbReference type="EMBL" id="PFOH01000042">
    <property type="protein sequence ID" value="PIZ69398.1"/>
    <property type="molecule type" value="Genomic_DNA"/>
</dbReference>
<reference evidence="3" key="1">
    <citation type="submission" date="2017-09" db="EMBL/GenBank/DDBJ databases">
        <title>Depth-based differentiation of microbial function through sediment-hosted aquifers and enrichment of novel symbionts in the deep terrestrial subsurface.</title>
        <authorList>
            <person name="Probst A.J."/>
            <person name="Ladd B."/>
            <person name="Jarett J.K."/>
            <person name="Geller-Mcgrath D.E."/>
            <person name="Sieber C.M.K."/>
            <person name="Emerson J.B."/>
            <person name="Anantharaman K."/>
            <person name="Thomas B.C."/>
            <person name="Malmstrom R."/>
            <person name="Stieglmeier M."/>
            <person name="Klingl A."/>
            <person name="Woyke T."/>
            <person name="Ryan C.M."/>
            <person name="Banfield J.F."/>
        </authorList>
    </citation>
    <scope>NUCLEOTIDE SEQUENCE [LARGE SCALE GENOMIC DNA]</scope>
</reference>